<dbReference type="InterPro" id="IPR018392">
    <property type="entry name" value="LysM"/>
</dbReference>
<dbReference type="PANTHER" id="PTHR34997">
    <property type="entry name" value="AM15"/>
    <property type="match status" value="1"/>
</dbReference>
<evidence type="ECO:0000259" key="4">
    <source>
        <dbReference type="PROSITE" id="PS51782"/>
    </source>
</evidence>
<dbReference type="GeneID" id="54548668"/>
<dbReference type="EMBL" id="ML986490">
    <property type="protein sequence ID" value="KAF2277583.1"/>
    <property type="molecule type" value="Genomic_DNA"/>
</dbReference>
<keyword evidence="1" id="KW-0147">Chitin-binding</keyword>
<evidence type="ECO:0000256" key="3">
    <source>
        <dbReference type="ARBA" id="ARBA00023026"/>
    </source>
</evidence>
<dbReference type="PROSITE" id="PS51782">
    <property type="entry name" value="LYSM"/>
    <property type="match status" value="1"/>
</dbReference>
<evidence type="ECO:0000256" key="2">
    <source>
        <dbReference type="ARBA" id="ARBA00022729"/>
    </source>
</evidence>
<evidence type="ECO:0000313" key="6">
    <source>
        <dbReference type="Proteomes" id="UP000800097"/>
    </source>
</evidence>
<keyword evidence="2" id="KW-0732">Signal</keyword>
<dbReference type="InterPro" id="IPR052210">
    <property type="entry name" value="LysM1-like"/>
</dbReference>
<gene>
    <name evidence="5" type="ORF">EI97DRAFT_375226</name>
</gene>
<keyword evidence="6" id="KW-1185">Reference proteome</keyword>
<proteinExistence type="predicted"/>
<dbReference type="AlphaFoldDB" id="A0A6A6JN87"/>
<evidence type="ECO:0000313" key="5">
    <source>
        <dbReference type="EMBL" id="KAF2277583.1"/>
    </source>
</evidence>
<name>A0A6A6JN87_WESOR</name>
<dbReference type="Gene3D" id="3.10.350.10">
    <property type="entry name" value="LysM domain"/>
    <property type="match status" value="1"/>
</dbReference>
<evidence type="ECO:0000256" key="1">
    <source>
        <dbReference type="ARBA" id="ARBA00022669"/>
    </source>
</evidence>
<feature type="domain" description="LysM" evidence="4">
    <location>
        <begin position="26"/>
        <end position="73"/>
    </location>
</feature>
<dbReference type="InterPro" id="IPR036779">
    <property type="entry name" value="LysM_dom_sf"/>
</dbReference>
<dbReference type="OrthoDB" id="2281372at2759"/>
<reference evidence="5" key="1">
    <citation type="journal article" date="2020" name="Stud. Mycol.">
        <title>101 Dothideomycetes genomes: a test case for predicting lifestyles and emergence of pathogens.</title>
        <authorList>
            <person name="Haridas S."/>
            <person name="Albert R."/>
            <person name="Binder M."/>
            <person name="Bloem J."/>
            <person name="Labutti K."/>
            <person name="Salamov A."/>
            <person name="Andreopoulos B."/>
            <person name="Baker S."/>
            <person name="Barry K."/>
            <person name="Bills G."/>
            <person name="Bluhm B."/>
            <person name="Cannon C."/>
            <person name="Castanera R."/>
            <person name="Culley D."/>
            <person name="Daum C."/>
            <person name="Ezra D."/>
            <person name="Gonzalez J."/>
            <person name="Henrissat B."/>
            <person name="Kuo A."/>
            <person name="Liang C."/>
            <person name="Lipzen A."/>
            <person name="Lutzoni F."/>
            <person name="Magnuson J."/>
            <person name="Mondo S."/>
            <person name="Nolan M."/>
            <person name="Ohm R."/>
            <person name="Pangilinan J."/>
            <person name="Park H.-J."/>
            <person name="Ramirez L."/>
            <person name="Alfaro M."/>
            <person name="Sun H."/>
            <person name="Tritt A."/>
            <person name="Yoshinaga Y."/>
            <person name="Zwiers L.-H."/>
            <person name="Turgeon B."/>
            <person name="Goodwin S."/>
            <person name="Spatafora J."/>
            <person name="Crous P."/>
            <person name="Grigoriev I."/>
        </authorList>
    </citation>
    <scope>NUCLEOTIDE SEQUENCE</scope>
    <source>
        <strain evidence="5">CBS 379.55</strain>
    </source>
</reference>
<organism evidence="5 6">
    <name type="scientific">Westerdykella ornata</name>
    <dbReference type="NCBI Taxonomy" id="318751"/>
    <lineage>
        <taxon>Eukaryota</taxon>
        <taxon>Fungi</taxon>
        <taxon>Dikarya</taxon>
        <taxon>Ascomycota</taxon>
        <taxon>Pezizomycotina</taxon>
        <taxon>Dothideomycetes</taxon>
        <taxon>Pleosporomycetidae</taxon>
        <taxon>Pleosporales</taxon>
        <taxon>Sporormiaceae</taxon>
        <taxon>Westerdykella</taxon>
    </lineage>
</organism>
<dbReference type="PANTHER" id="PTHR34997:SF2">
    <property type="entry name" value="LYSM DOMAIN-CONTAINING PROTEIN-RELATED"/>
    <property type="match status" value="1"/>
</dbReference>
<dbReference type="RefSeq" id="XP_033655122.1">
    <property type="nucleotide sequence ID" value="XM_033795493.1"/>
</dbReference>
<protein>
    <recommendedName>
        <fullName evidence="4">LysM domain-containing protein</fullName>
    </recommendedName>
</protein>
<sequence length="161" mass="17780">MPSECTEYCSVAAGCVCITRPTNCVATYLVHAGETCGTVVERFSNFTATDLYKWNPEIGRSCFGLRAYVPVCIGVPNYEYPGPVKGGDIWTAEQTPVPIQPSIVANCTKYEYTDSTGNPTLQTILTTNKITKQQWNTWNGHADEPNEDWASWAQYFSCIAA</sequence>
<accession>A0A6A6JN87</accession>
<dbReference type="GO" id="GO:0008061">
    <property type="term" value="F:chitin binding"/>
    <property type="evidence" value="ECO:0007669"/>
    <property type="project" value="UniProtKB-KW"/>
</dbReference>
<dbReference type="Proteomes" id="UP000800097">
    <property type="component" value="Unassembled WGS sequence"/>
</dbReference>
<keyword evidence="3" id="KW-0843">Virulence</keyword>